<accession>A0ABR9UQG4</accession>
<organism evidence="1 2">
    <name type="scientific">Gloeocapsopsis crepidinum LEGE 06123</name>
    <dbReference type="NCBI Taxonomy" id="588587"/>
    <lineage>
        <taxon>Bacteria</taxon>
        <taxon>Bacillati</taxon>
        <taxon>Cyanobacteriota</taxon>
        <taxon>Cyanophyceae</taxon>
        <taxon>Oscillatoriophycideae</taxon>
        <taxon>Chroococcales</taxon>
        <taxon>Chroococcaceae</taxon>
        <taxon>Gloeocapsopsis</taxon>
    </lineage>
</organism>
<dbReference type="EMBL" id="JADEWN010000018">
    <property type="protein sequence ID" value="MBE9190527.1"/>
    <property type="molecule type" value="Genomic_DNA"/>
</dbReference>
<dbReference type="Proteomes" id="UP000651156">
    <property type="component" value="Unassembled WGS sequence"/>
</dbReference>
<sequence length="139" mass="15565">MGKKRITQLLEQLKTNQQADLQNAAAIYTVAQVAVNELRKEATSENLSTLALNPVQPSIDKAELIRRYGSYSNCRRIAKQNGLKFSRNPSWQQLATGFSYLENLQQVVRNHLDKHPDPLLEGITIEFKLGSAAGQNKSN</sequence>
<dbReference type="RefSeq" id="WP_193931711.1">
    <property type="nucleotide sequence ID" value="NZ_CAWPMZ010000037.1"/>
</dbReference>
<reference evidence="1 2" key="1">
    <citation type="submission" date="2020-10" db="EMBL/GenBank/DDBJ databases">
        <authorList>
            <person name="Castelo-Branco R."/>
            <person name="Eusebio N."/>
            <person name="Adriana R."/>
            <person name="Vieira A."/>
            <person name="Brugerolle De Fraissinette N."/>
            <person name="Rezende De Castro R."/>
            <person name="Schneider M.P."/>
            <person name="Vasconcelos V."/>
            <person name="Leao P.N."/>
        </authorList>
    </citation>
    <scope>NUCLEOTIDE SEQUENCE [LARGE SCALE GENOMIC DNA]</scope>
    <source>
        <strain evidence="1 2">LEGE 06123</strain>
    </source>
</reference>
<keyword evidence="2" id="KW-1185">Reference proteome</keyword>
<proteinExistence type="predicted"/>
<gene>
    <name evidence="1" type="ORF">IQ230_09175</name>
</gene>
<comment type="caution">
    <text evidence="1">The sequence shown here is derived from an EMBL/GenBank/DDBJ whole genome shotgun (WGS) entry which is preliminary data.</text>
</comment>
<protein>
    <submittedName>
        <fullName evidence="1">Uncharacterized protein</fullName>
    </submittedName>
</protein>
<name>A0ABR9UQG4_9CHRO</name>
<evidence type="ECO:0000313" key="1">
    <source>
        <dbReference type="EMBL" id="MBE9190527.1"/>
    </source>
</evidence>
<evidence type="ECO:0000313" key="2">
    <source>
        <dbReference type="Proteomes" id="UP000651156"/>
    </source>
</evidence>